<dbReference type="PANTHER" id="PTHR39179">
    <property type="entry name" value="SPORE COAT PROTEIN I"/>
    <property type="match status" value="1"/>
</dbReference>
<dbReference type="Gene3D" id="3.90.1200.10">
    <property type="match status" value="1"/>
</dbReference>
<organism evidence="1 2">
    <name type="scientific">Bacillus taeanensis</name>
    <dbReference type="NCBI Taxonomy" id="273032"/>
    <lineage>
        <taxon>Bacteria</taxon>
        <taxon>Bacillati</taxon>
        <taxon>Bacillota</taxon>
        <taxon>Bacilli</taxon>
        <taxon>Bacillales</taxon>
        <taxon>Bacillaceae</taxon>
        <taxon>Bacillus</taxon>
    </lineage>
</organism>
<evidence type="ECO:0000313" key="1">
    <source>
        <dbReference type="EMBL" id="RBW71291.1"/>
    </source>
</evidence>
<sequence length="344" mass="40658">MVLGVRSVFIHDIYKHYGLSAGGRFRLAGYEAAVTNKGVFIIVPADHVSKPIIEEWKMIGSHLQYKGERNAALVYLSNRQQAVTTIEGKKAVLLHCQFSEARQHNSLAEQLALFHERGKGYRGIEKNSYLPWNKRWETRIDQLEHWLTEEVSKQEKKAVFDEVCLQSFSYFQGLAENAIQYFVDTQIEQGWIQGQDLTIAHHRFHEQSWLFIPQLNQRLKLPFHWLIDHPMRDLAEYIRPTLLKANSFDKSMRMIHRYTKRSPLTSKEYRLLFSRLLFPLYYVEYIEGYYSSKEDKQKQWYAKKMNELLERTGEMEEALKKLQHHFSQLTSLPKVEWLTKKAAT</sequence>
<dbReference type="GO" id="GO:0042601">
    <property type="term" value="C:endospore-forming forespore"/>
    <property type="evidence" value="ECO:0007669"/>
    <property type="project" value="TreeGrafter"/>
</dbReference>
<dbReference type="EMBL" id="QOCW01000001">
    <property type="protein sequence ID" value="RBW71291.1"/>
    <property type="molecule type" value="Genomic_DNA"/>
</dbReference>
<dbReference type="AlphaFoldDB" id="A0A366Y508"/>
<evidence type="ECO:0000313" key="2">
    <source>
        <dbReference type="Proteomes" id="UP000253314"/>
    </source>
</evidence>
<gene>
    <name evidence="1" type="primary">yutH</name>
    <name evidence="1" type="ORF">DS031_00635</name>
</gene>
<keyword evidence="2" id="KW-1185">Reference proteome</keyword>
<dbReference type="SUPFAM" id="SSF56112">
    <property type="entry name" value="Protein kinase-like (PK-like)"/>
    <property type="match status" value="1"/>
</dbReference>
<dbReference type="PANTHER" id="PTHR39179:SF2">
    <property type="entry name" value="ENDOSPORE COAT-ASSOCIATED PROTEIN YUTH"/>
    <property type="match status" value="1"/>
</dbReference>
<dbReference type="NCBIfam" id="TIGR02905">
    <property type="entry name" value="spore_yutH"/>
    <property type="match status" value="1"/>
</dbReference>
<dbReference type="InterPro" id="IPR011009">
    <property type="entry name" value="Kinase-like_dom_sf"/>
</dbReference>
<dbReference type="Proteomes" id="UP000253314">
    <property type="component" value="Unassembled WGS sequence"/>
</dbReference>
<comment type="caution">
    <text evidence="1">The sequence shown here is derived from an EMBL/GenBank/DDBJ whole genome shotgun (WGS) entry which is preliminary data.</text>
</comment>
<reference evidence="1 2" key="1">
    <citation type="submission" date="2018-07" db="EMBL/GenBank/DDBJ databases">
        <title>Lottiidibacillus patelloidae gen. nov., sp. nov., isolated from the intestinal tract of a marine limpet and the reclassification of B. taeanensis BH030017T, B. algicola KMM 3737T and B. hwajinpoensis SW-72T as genus Lottiidibacillus.</title>
        <authorList>
            <person name="Liu R."/>
            <person name="Huang Z."/>
        </authorList>
    </citation>
    <scope>NUCLEOTIDE SEQUENCE [LARGE SCALE GENOMIC DNA]</scope>
    <source>
        <strain evidence="1 2">BH030017</strain>
    </source>
</reference>
<keyword evidence="1" id="KW-0946">Virion</keyword>
<accession>A0A366Y508</accession>
<protein>
    <submittedName>
        <fullName evidence="1">Spore coat protein YutH</fullName>
    </submittedName>
</protein>
<keyword evidence="1" id="KW-0167">Capsid protein</keyword>
<dbReference type="InterPro" id="IPR014254">
    <property type="entry name" value="Spore_coat_YutH"/>
</dbReference>
<dbReference type="OrthoDB" id="2986702at2"/>
<name>A0A366Y508_9BACI</name>
<proteinExistence type="predicted"/>
<dbReference type="InterPro" id="IPR047175">
    <property type="entry name" value="CotS-like"/>
</dbReference>